<dbReference type="Pfam" id="PF11142">
    <property type="entry name" value="DUF2917"/>
    <property type="match status" value="1"/>
</dbReference>
<accession>A0A557R2S9</accession>
<dbReference type="AlphaFoldDB" id="A0A557R2S9"/>
<protein>
    <submittedName>
        <fullName evidence="1">DUF2917 domain-containing protein</fullName>
    </submittedName>
</protein>
<dbReference type="EMBL" id="VMNK01000002">
    <property type="protein sequence ID" value="TVO59463.1"/>
    <property type="molecule type" value="Genomic_DNA"/>
</dbReference>
<dbReference type="Proteomes" id="UP000319502">
    <property type="component" value="Unassembled WGS sequence"/>
</dbReference>
<gene>
    <name evidence="1" type="ORF">FHP91_01760</name>
</gene>
<dbReference type="OrthoDB" id="8720906at2"/>
<reference evidence="1 2" key="1">
    <citation type="submission" date="2019-07" db="EMBL/GenBank/DDBJ databases">
        <title>The pathways for chlorine oxyanion respiration interact through the shared metabolite chlorate.</title>
        <authorList>
            <person name="Barnum T.P."/>
            <person name="Cheng Y."/>
            <person name="Hill K.A."/>
            <person name="Lucas L.N."/>
            <person name="Carlson H.K."/>
            <person name="Coates J.D."/>
        </authorList>
    </citation>
    <scope>NUCLEOTIDE SEQUENCE [LARGE SCALE GENOMIC DNA]</scope>
    <source>
        <strain evidence="1 2">SFB-3</strain>
    </source>
</reference>
<organism evidence="1 2">
    <name type="scientific">Denitromonas halophila</name>
    <dbReference type="NCBI Taxonomy" id="1629404"/>
    <lineage>
        <taxon>Bacteria</taxon>
        <taxon>Pseudomonadati</taxon>
        <taxon>Pseudomonadota</taxon>
        <taxon>Betaproteobacteria</taxon>
        <taxon>Rhodocyclales</taxon>
        <taxon>Zoogloeaceae</taxon>
        <taxon>Denitromonas</taxon>
    </lineage>
</organism>
<keyword evidence="2" id="KW-1185">Reference proteome</keyword>
<proteinExistence type="predicted"/>
<dbReference type="InterPro" id="IPR021317">
    <property type="entry name" value="DUF2917"/>
</dbReference>
<evidence type="ECO:0000313" key="2">
    <source>
        <dbReference type="Proteomes" id="UP000319502"/>
    </source>
</evidence>
<sequence>MQFLRRTRKAQVASRRFERAQGRQGGKFSRRFHTRVLFTEWQERIVSGKAARSPCLNPCRTFCPLCRRTLMKATLTQHPEDLAANAVRSIDDFQGGTVHRLRGRLWITAEGHAQDVWLTPGMRLTLPDPGKLVIQADADSTLSLITPPQRQPLTVSLQHLWQRLQRQRPAAGVIGPKCDGVC</sequence>
<name>A0A557R2S9_9RHOO</name>
<evidence type="ECO:0000313" key="1">
    <source>
        <dbReference type="EMBL" id="TVO59463.1"/>
    </source>
</evidence>
<comment type="caution">
    <text evidence="1">The sequence shown here is derived from an EMBL/GenBank/DDBJ whole genome shotgun (WGS) entry which is preliminary data.</text>
</comment>